<evidence type="ECO:0000256" key="1">
    <source>
        <dbReference type="SAM" id="SignalP"/>
    </source>
</evidence>
<reference evidence="3 4" key="1">
    <citation type="submission" date="2016-10" db="EMBL/GenBank/DDBJ databases">
        <authorList>
            <person name="de Groot N.N."/>
        </authorList>
    </citation>
    <scope>NUCLEOTIDE SEQUENCE [LARGE SCALE GENOMIC DNA]</scope>
    <source>
        <strain evidence="3 4">DSM 22274</strain>
    </source>
</reference>
<dbReference type="Gene3D" id="3.40.33.10">
    <property type="entry name" value="CAP"/>
    <property type="match status" value="1"/>
</dbReference>
<dbReference type="RefSeq" id="WP_074709732.1">
    <property type="nucleotide sequence ID" value="NZ_FNTV01000001.1"/>
</dbReference>
<dbReference type="Pfam" id="PF00188">
    <property type="entry name" value="CAP"/>
    <property type="match status" value="1"/>
</dbReference>
<evidence type="ECO:0000259" key="2">
    <source>
        <dbReference type="Pfam" id="PF00188"/>
    </source>
</evidence>
<dbReference type="InterPro" id="IPR035940">
    <property type="entry name" value="CAP_sf"/>
</dbReference>
<name>A0A1H5EBK9_9MICC</name>
<dbReference type="Pfam" id="PF07538">
    <property type="entry name" value="ChW"/>
    <property type="match status" value="3"/>
</dbReference>
<protein>
    <submittedName>
        <fullName evidence="3">Hydrophobic W protein</fullName>
    </submittedName>
</protein>
<evidence type="ECO:0000313" key="4">
    <source>
        <dbReference type="Proteomes" id="UP000182725"/>
    </source>
</evidence>
<dbReference type="PANTHER" id="PTHR31157:SF1">
    <property type="entry name" value="SCP DOMAIN-CONTAINING PROTEIN"/>
    <property type="match status" value="1"/>
</dbReference>
<proteinExistence type="predicted"/>
<organism evidence="3 4">
    <name type="scientific">Arthrobacter alpinus</name>
    <dbReference type="NCBI Taxonomy" id="656366"/>
    <lineage>
        <taxon>Bacteria</taxon>
        <taxon>Bacillati</taxon>
        <taxon>Actinomycetota</taxon>
        <taxon>Actinomycetes</taxon>
        <taxon>Micrococcales</taxon>
        <taxon>Micrococcaceae</taxon>
        <taxon>Arthrobacter</taxon>
    </lineage>
</organism>
<feature type="domain" description="SCP" evidence="2">
    <location>
        <begin position="41"/>
        <end position="156"/>
    </location>
</feature>
<dbReference type="Proteomes" id="UP000182725">
    <property type="component" value="Unassembled WGS sequence"/>
</dbReference>
<dbReference type="CDD" id="cd05379">
    <property type="entry name" value="CAP_bacterial"/>
    <property type="match status" value="1"/>
</dbReference>
<accession>A0A1H5EBK9</accession>
<gene>
    <name evidence="3" type="ORF">SAMN04489740_0198</name>
</gene>
<evidence type="ECO:0000313" key="3">
    <source>
        <dbReference type="EMBL" id="SED88354.1"/>
    </source>
</evidence>
<dbReference type="InterPro" id="IPR014044">
    <property type="entry name" value="CAP_dom"/>
</dbReference>
<dbReference type="EMBL" id="FNTV01000001">
    <property type="protein sequence ID" value="SED88354.1"/>
    <property type="molecule type" value="Genomic_DNA"/>
</dbReference>
<dbReference type="PANTHER" id="PTHR31157">
    <property type="entry name" value="SCP DOMAIN-CONTAINING PROTEIN"/>
    <property type="match status" value="1"/>
</dbReference>
<dbReference type="SUPFAM" id="SSF55797">
    <property type="entry name" value="PR-1-like"/>
    <property type="match status" value="1"/>
</dbReference>
<sequence>MHKTISLLSTAILAASLLVVGSSSSTAATPKDPFIAKVMEITNVYRAENGARPVFFNEAISQGSQAWAKEINNRINAGKLNMATIHRSDSGLSILPKGPDMYSEIIGINNNAQQIVDWWMASPSHRAALLNPRATDMGIGQVRTTKYEYGSMTVVVANIAGYASSRILQPTVPEWPTPPTDYAYAGHVQNVGWQYMVANGAVAGTIGRSMRLEALNLAGSGQLARAHVQDEGWMPWQSTNSPTIGTVGKSKRMEAIQVKSTMPNIKFRYRVHVQNIGWMPWVNDGEVAGTVGQSLRIEAVEIRVVNAY</sequence>
<dbReference type="InterPro" id="IPR006637">
    <property type="entry name" value="ChW"/>
</dbReference>
<keyword evidence="1" id="KW-0732">Signal</keyword>
<dbReference type="SMART" id="SM00728">
    <property type="entry name" value="ChW"/>
    <property type="match status" value="3"/>
</dbReference>
<feature type="signal peptide" evidence="1">
    <location>
        <begin position="1"/>
        <end position="27"/>
    </location>
</feature>
<dbReference type="AlphaFoldDB" id="A0A1H5EBK9"/>
<feature type="chain" id="PRO_5010227414" evidence="1">
    <location>
        <begin position="28"/>
        <end position="308"/>
    </location>
</feature>